<accession>A0AAE0G4A0</accession>
<gene>
    <name evidence="12" type="ORF">CYMTET_20328</name>
</gene>
<dbReference type="AlphaFoldDB" id="A0AAE0G4A0"/>
<evidence type="ECO:0000313" key="13">
    <source>
        <dbReference type="Proteomes" id="UP001190700"/>
    </source>
</evidence>
<keyword evidence="9" id="KW-0472">Membrane</keyword>
<feature type="compositionally biased region" description="Polar residues" evidence="11">
    <location>
        <begin position="86"/>
        <end position="98"/>
    </location>
</feature>
<keyword evidence="6" id="KW-0735">Signal-anchor</keyword>
<proteinExistence type="inferred from homology"/>
<evidence type="ECO:0000256" key="2">
    <source>
        <dbReference type="ARBA" id="ARBA00006003"/>
    </source>
</evidence>
<keyword evidence="3" id="KW-0328">Glycosyltransferase</keyword>
<dbReference type="InterPro" id="IPR001675">
    <property type="entry name" value="Glyco_trans_29"/>
</dbReference>
<dbReference type="PANTHER" id="PTHR11987:SF36">
    <property type="entry name" value="SIA-ALPHA-2,3-GAL-BETA-1,4-GLCNAC-R:ALPHA 2,8-SIALYLTRANSFERASE"/>
    <property type="match status" value="1"/>
</dbReference>
<dbReference type="InterPro" id="IPR050943">
    <property type="entry name" value="Glycosyltr_29_Sialyltrsf"/>
</dbReference>
<name>A0AAE0G4A0_9CHLO</name>
<dbReference type="GO" id="GO:0000139">
    <property type="term" value="C:Golgi membrane"/>
    <property type="evidence" value="ECO:0007669"/>
    <property type="project" value="UniProtKB-SubCell"/>
</dbReference>
<dbReference type="CDD" id="cd19952">
    <property type="entry name" value="GT29"/>
    <property type="match status" value="1"/>
</dbReference>
<dbReference type="Pfam" id="PF00777">
    <property type="entry name" value="Glyco_transf_29"/>
    <property type="match status" value="1"/>
</dbReference>
<evidence type="ECO:0000256" key="7">
    <source>
        <dbReference type="ARBA" id="ARBA00022989"/>
    </source>
</evidence>
<feature type="compositionally biased region" description="Acidic residues" evidence="11">
    <location>
        <begin position="148"/>
        <end position="167"/>
    </location>
</feature>
<dbReference type="InterPro" id="IPR038578">
    <property type="entry name" value="GT29-like_sf"/>
</dbReference>
<keyword evidence="10" id="KW-0325">Glycoprotein</keyword>
<dbReference type="GO" id="GO:0008373">
    <property type="term" value="F:sialyltransferase activity"/>
    <property type="evidence" value="ECO:0007669"/>
    <property type="project" value="InterPro"/>
</dbReference>
<reference evidence="12 13" key="1">
    <citation type="journal article" date="2015" name="Genome Biol. Evol.">
        <title>Comparative Genomics of a Bacterivorous Green Alga Reveals Evolutionary Causalities and Consequences of Phago-Mixotrophic Mode of Nutrition.</title>
        <authorList>
            <person name="Burns J.A."/>
            <person name="Paasch A."/>
            <person name="Narechania A."/>
            <person name="Kim E."/>
        </authorList>
    </citation>
    <scope>NUCLEOTIDE SEQUENCE [LARGE SCALE GENOMIC DNA]</scope>
    <source>
        <strain evidence="12 13">PLY_AMNH</strain>
    </source>
</reference>
<keyword evidence="4" id="KW-0808">Transferase</keyword>
<evidence type="ECO:0000256" key="8">
    <source>
        <dbReference type="ARBA" id="ARBA00023034"/>
    </source>
</evidence>
<evidence type="ECO:0000256" key="5">
    <source>
        <dbReference type="ARBA" id="ARBA00022692"/>
    </source>
</evidence>
<organism evidence="12 13">
    <name type="scientific">Cymbomonas tetramitiformis</name>
    <dbReference type="NCBI Taxonomy" id="36881"/>
    <lineage>
        <taxon>Eukaryota</taxon>
        <taxon>Viridiplantae</taxon>
        <taxon>Chlorophyta</taxon>
        <taxon>Pyramimonadophyceae</taxon>
        <taxon>Pyramimonadales</taxon>
        <taxon>Pyramimonadaceae</taxon>
        <taxon>Cymbomonas</taxon>
    </lineage>
</organism>
<keyword evidence="5" id="KW-0812">Transmembrane</keyword>
<evidence type="ECO:0000313" key="12">
    <source>
        <dbReference type="EMBL" id="KAK3271315.1"/>
    </source>
</evidence>
<comment type="subcellular location">
    <subcellularLocation>
        <location evidence="1">Golgi apparatus membrane</location>
        <topology evidence="1">Single-pass type II membrane protein</topology>
    </subcellularLocation>
</comment>
<feature type="region of interest" description="Disordered" evidence="11">
    <location>
        <begin position="81"/>
        <end position="171"/>
    </location>
</feature>
<sequence length="507" mass="56109">MASEISISAPALRTSALAGRHAQSDFEISDGLGLSALSSPKAATKRTFTPNGPGFLLLIVAVAALGLLRLTMSGTHLEITEDTAPENYQQTRSRSSLLTPGALAKLRGGKRRNADLTPSAAATPTRSQHARPSKQEPAGQELAGQELEGGEAGEAPEDVEEPEDESNDQYKVYADVPIGTVKGPWRWTGTCWRRVDPSYEGDSPSNPLSWFDRRSVQARLDFDKFINCPKDEDAKGEEPPTLEGLPVRSTKLRTDDFIVHQGNFEKFGKGENANRTDRIRRAEILPLDGENTLKQHYWGNCAIVGNSGILRLTEFARSIDSHDTVVRLNVAPNVEYARRVGHKTTHRLLNRLWTRTYRNGGGTKKGQALPMEQDLTFMISRANSQEYELLQEYLVENRPDVKALYLSSRATSMAQPLLTAYRQRMCENGYGPFKGLNVPSSGYVAIHMLQRLCDRVTVYGFGVTGMGNCQKCGLPKSEGGLLSEKYLYHYYKASPLPLLYLLQFVAL</sequence>
<evidence type="ECO:0000256" key="9">
    <source>
        <dbReference type="ARBA" id="ARBA00023136"/>
    </source>
</evidence>
<protein>
    <submittedName>
        <fullName evidence="12">Uncharacterized protein</fullName>
    </submittedName>
</protein>
<evidence type="ECO:0000256" key="1">
    <source>
        <dbReference type="ARBA" id="ARBA00004323"/>
    </source>
</evidence>
<keyword evidence="13" id="KW-1185">Reference proteome</keyword>
<comment type="caution">
    <text evidence="12">The sequence shown here is derived from an EMBL/GenBank/DDBJ whole genome shotgun (WGS) entry which is preliminary data.</text>
</comment>
<keyword evidence="8" id="KW-0333">Golgi apparatus</keyword>
<evidence type="ECO:0000256" key="6">
    <source>
        <dbReference type="ARBA" id="ARBA00022968"/>
    </source>
</evidence>
<keyword evidence="7" id="KW-1133">Transmembrane helix</keyword>
<evidence type="ECO:0000256" key="11">
    <source>
        <dbReference type="SAM" id="MobiDB-lite"/>
    </source>
</evidence>
<dbReference type="Proteomes" id="UP001190700">
    <property type="component" value="Unassembled WGS sequence"/>
</dbReference>
<comment type="similarity">
    <text evidence="2">Belongs to the glycosyltransferase 29 family.</text>
</comment>
<dbReference type="EMBL" id="LGRX02009855">
    <property type="protein sequence ID" value="KAK3271315.1"/>
    <property type="molecule type" value="Genomic_DNA"/>
</dbReference>
<evidence type="ECO:0000256" key="10">
    <source>
        <dbReference type="ARBA" id="ARBA00023180"/>
    </source>
</evidence>
<dbReference type="PANTHER" id="PTHR11987">
    <property type="entry name" value="ALPHA-2,8-SIALYLTRANSFERASE"/>
    <property type="match status" value="1"/>
</dbReference>
<evidence type="ECO:0000256" key="3">
    <source>
        <dbReference type="ARBA" id="ARBA00022676"/>
    </source>
</evidence>
<evidence type="ECO:0000256" key="4">
    <source>
        <dbReference type="ARBA" id="ARBA00022679"/>
    </source>
</evidence>
<dbReference type="Gene3D" id="3.90.1480.20">
    <property type="entry name" value="Glycosyl transferase family 29"/>
    <property type="match status" value="1"/>
</dbReference>